<dbReference type="AlphaFoldDB" id="A0A7I4XZD8"/>
<name>A0A7I4XZD8_HAECO</name>
<dbReference type="InterPro" id="IPR036886">
    <property type="entry name" value="Villin_headpiece_dom_sf"/>
</dbReference>
<sequence>MNNIVDRRSTCPLNFLDDMNAPGGGMISLKERLASLNKSAENWQTRVKKDEVILKRCSMPPRPRPVRTQLGKENEEHAVVVKSAAPMSKQSLLLNLDKGLDSFFLRNTAVIAESVVKELDLNSIEQTNILDTPKRPRLRRTSKTRRVATERITTLDTTSIKIEEDPRDFVVAPVIIDEGGPIATSARQGLQAKEDYTSVKSTLKHADPTSPYPPVMLIRVAGEKRVDVRLVAPLASSIHQNAVFILVTPTRLIKYEGENSNILEKTKATQICIHITTKSDLFCTASKAENVSGCPRDFMALLGGGEPDFDLPRNTIEPFENVIAKTNLVLRVTDDYKLQSVAKGEHPRFAFLQAKETLIFDFGSEVYVWSGRSARKTTGRYAVEYAQQLKTKRVTSDASLFGTELGDGRAPWVLYLRVFQGVQNCLFAAKFSDWQTSETKIYSTPKPFQPEIPLHCPDEKLHARLLSDVILNLTHPEPTEILEDQELTREMKDVVTESVTFWQLIGEEMEPIEQTDVFVDDSCYVIRWQYRIQTSGIRRLRSGQLSEKETGRERVAFFYWLGAKTSPKQQGLCAVRLSHMDKEKHQHVRVAHLLEPPLFLSLFHGKFIVRRSDSEATSPRVFFVGGCSSAESYANEIDVAPPLRSHAVYLRVSPESITVIAGSCADGVMVKNGLVLAQAMSELRDVFNLKESVRIETQAEGEDPKTEWIRAVGRTKTPRLFRIFEFEAAEVLSAQYHQYCPFPAIQAALVDTILVDVGDRLWIWNERTPTTFAVRVADLYWKGRTGDVTVIGKGKEPEEFIALFAEWNEWPEGYDPQSPPRPLKDLIAERTQTFTVEALRSRTNLPEGIDTKNLLQYLSSEDFRSVFSMTEEEFAKLPAWKQIRLKKEAGLF</sequence>
<dbReference type="InterPro" id="IPR007122">
    <property type="entry name" value="Villin/Gelsolin"/>
</dbReference>
<feature type="domain" description="HP" evidence="1">
    <location>
        <begin position="828"/>
        <end position="892"/>
    </location>
</feature>
<dbReference type="SMART" id="SM00262">
    <property type="entry name" value="GEL"/>
    <property type="match status" value="2"/>
</dbReference>
<dbReference type="GO" id="GO:0015629">
    <property type="term" value="C:actin cytoskeleton"/>
    <property type="evidence" value="ECO:0007669"/>
    <property type="project" value="TreeGrafter"/>
</dbReference>
<dbReference type="PANTHER" id="PTHR11977">
    <property type="entry name" value="VILLIN"/>
    <property type="match status" value="1"/>
</dbReference>
<evidence type="ECO:0000259" key="1">
    <source>
        <dbReference type="PROSITE" id="PS51089"/>
    </source>
</evidence>
<dbReference type="SUPFAM" id="SSF47050">
    <property type="entry name" value="VHP, Villin headpiece domain"/>
    <property type="match status" value="1"/>
</dbReference>
<organism evidence="2 3">
    <name type="scientific">Haemonchus contortus</name>
    <name type="common">Barber pole worm</name>
    <dbReference type="NCBI Taxonomy" id="6289"/>
    <lineage>
        <taxon>Eukaryota</taxon>
        <taxon>Metazoa</taxon>
        <taxon>Ecdysozoa</taxon>
        <taxon>Nematoda</taxon>
        <taxon>Chromadorea</taxon>
        <taxon>Rhabditida</taxon>
        <taxon>Rhabditina</taxon>
        <taxon>Rhabditomorpha</taxon>
        <taxon>Strongyloidea</taxon>
        <taxon>Trichostrongylidae</taxon>
        <taxon>Haemonchus</taxon>
    </lineage>
</organism>
<dbReference type="GO" id="GO:0051015">
    <property type="term" value="F:actin filament binding"/>
    <property type="evidence" value="ECO:0007669"/>
    <property type="project" value="InterPro"/>
</dbReference>
<evidence type="ECO:0000313" key="2">
    <source>
        <dbReference type="Proteomes" id="UP000025227"/>
    </source>
</evidence>
<dbReference type="PANTHER" id="PTHR11977:SF45">
    <property type="entry name" value="SUPERVILLIN"/>
    <property type="match status" value="1"/>
</dbReference>
<dbReference type="Proteomes" id="UP000025227">
    <property type="component" value="Unplaced"/>
</dbReference>
<reference evidence="3" key="1">
    <citation type="submission" date="2020-12" db="UniProtKB">
        <authorList>
            <consortium name="WormBaseParasite"/>
        </authorList>
    </citation>
    <scope>IDENTIFICATION</scope>
    <source>
        <strain evidence="3">MHco3</strain>
    </source>
</reference>
<dbReference type="GO" id="GO:0005737">
    <property type="term" value="C:cytoplasm"/>
    <property type="evidence" value="ECO:0007669"/>
    <property type="project" value="TreeGrafter"/>
</dbReference>
<dbReference type="Gene3D" id="1.10.950.10">
    <property type="entry name" value="Villin headpiece domain"/>
    <property type="match status" value="1"/>
</dbReference>
<proteinExistence type="predicted"/>
<dbReference type="SMART" id="SM00153">
    <property type="entry name" value="VHP"/>
    <property type="match status" value="1"/>
</dbReference>
<dbReference type="GO" id="GO:0051014">
    <property type="term" value="P:actin filament severing"/>
    <property type="evidence" value="ECO:0007669"/>
    <property type="project" value="TreeGrafter"/>
</dbReference>
<dbReference type="GO" id="GO:0008154">
    <property type="term" value="P:actin polymerization or depolymerization"/>
    <property type="evidence" value="ECO:0007669"/>
    <property type="project" value="TreeGrafter"/>
</dbReference>
<evidence type="ECO:0000313" key="3">
    <source>
        <dbReference type="WBParaSite" id="HCON_00028370-00001"/>
    </source>
</evidence>
<dbReference type="OMA" id="HFPHERI"/>
<dbReference type="Pfam" id="PF02209">
    <property type="entry name" value="VHP"/>
    <property type="match status" value="1"/>
</dbReference>
<dbReference type="OrthoDB" id="28894at2759"/>
<protein>
    <submittedName>
        <fullName evidence="3">HP domain-containing protein</fullName>
    </submittedName>
</protein>
<dbReference type="PROSITE" id="PS51089">
    <property type="entry name" value="HP"/>
    <property type="match status" value="1"/>
</dbReference>
<dbReference type="InterPro" id="IPR003128">
    <property type="entry name" value="Villin_headpiece"/>
</dbReference>
<dbReference type="InterPro" id="IPR029006">
    <property type="entry name" value="ADF-H/Gelsolin-like_dom_sf"/>
</dbReference>
<dbReference type="SUPFAM" id="SSF55753">
    <property type="entry name" value="Actin depolymerizing proteins"/>
    <property type="match status" value="2"/>
</dbReference>
<dbReference type="Gene3D" id="3.40.20.10">
    <property type="entry name" value="Severin"/>
    <property type="match status" value="4"/>
</dbReference>
<accession>A0A7I4XZD8</accession>
<dbReference type="GO" id="GO:0051016">
    <property type="term" value="P:barbed-end actin filament capping"/>
    <property type="evidence" value="ECO:0007669"/>
    <property type="project" value="TreeGrafter"/>
</dbReference>
<keyword evidence="2" id="KW-1185">Reference proteome</keyword>
<dbReference type="WBParaSite" id="HCON_00028370-00001">
    <property type="protein sequence ID" value="HCON_00028370-00001"/>
    <property type="gene ID" value="HCON_00028370"/>
</dbReference>
<dbReference type="GO" id="GO:0005546">
    <property type="term" value="F:phosphatidylinositol-4,5-bisphosphate binding"/>
    <property type="evidence" value="ECO:0007669"/>
    <property type="project" value="TreeGrafter"/>
</dbReference>